<dbReference type="PRINTS" id="PR01270">
    <property type="entry name" value="HDASUPER"/>
</dbReference>
<dbReference type="Proteomes" id="UP000800038">
    <property type="component" value="Unassembled WGS sequence"/>
</dbReference>
<proteinExistence type="inferred from homology"/>
<dbReference type="InterPro" id="IPR003084">
    <property type="entry name" value="HDAC_I/II"/>
</dbReference>
<evidence type="ECO:0000256" key="5">
    <source>
        <dbReference type="ARBA" id="ARBA00022853"/>
    </source>
</evidence>
<feature type="compositionally biased region" description="Basic and acidic residues" evidence="9">
    <location>
        <begin position="130"/>
        <end position="142"/>
    </location>
</feature>
<dbReference type="Pfam" id="PF00850">
    <property type="entry name" value="Hist_deacetyl"/>
    <property type="match status" value="1"/>
</dbReference>
<sequence>MSSRVKVPWRDRLTCSAILLPGHLQYTQSYDGTDDDVTTPPTSEPATDHEYDHEQESEDFESFNSSKDLAGAKNNKQLGSLLNGPQWQKLKPEGRTDKVDYNISEVPKKNPARPVKKRRRRHPKNTAATDIRKSPHEVDPETAARWKKRAEKEIGTQGDRNRWIYEGAPGPLEFPRDFTQVLLEDPVLKIRNMRVAGYAQPNRPENNIVQEYLSPDDAYVEDFQGFKRLTDAEKVEVIAREAEDFGLEKPQGWNVSFHYNPHVEYHHFGSSHPMKPWRLTLTKQLVLAYGLEFTMDLYEPRPANFKELEIFHDRDYLSYLSNITPQNAQPDDEKYISFGFGGESNDCPVFDGLWNYVSLYTGASLSAAWNLLNKRSDIAINWSGGLHHAKKNLASGFCYVNDIVIAIQLLLTQHQRVLYIDIDVHHGDGVEQAFESTDRVFTLSYHKYGIDKHGYPFFPGTGNVDDMGPTDPANRGKGHCLNIPIDDGIDDDQYKWLFKTVTSAVIDKYNPQAIVLQSGADSLGGDRLGRFNLNIKAHGYCIETVKASGLPLLLIGGGGYTPRNVARTWCHETSVCVGAELHDELPAHIPYRQAFQGAENGDGLLYPDLHNTKRHENLNSQAKLHKLVEQALENLRYLEGAPSVVVNTKGISEEEIMKVREMVEQELEDEAEERHQLSVENNRRKRERNVGGRGERR</sequence>
<dbReference type="PANTHER" id="PTHR10625:SF36">
    <property type="entry name" value="HISTONE DEACETYLASE 3"/>
    <property type="match status" value="1"/>
</dbReference>
<accession>A0A6A5SAU4</accession>
<keyword evidence="4" id="KW-0378">Hydrolase</keyword>
<dbReference type="GO" id="GO:0070210">
    <property type="term" value="C:Rpd3L-Expanded complex"/>
    <property type="evidence" value="ECO:0007669"/>
    <property type="project" value="TreeGrafter"/>
</dbReference>
<evidence type="ECO:0000256" key="6">
    <source>
        <dbReference type="ARBA" id="ARBA00023015"/>
    </source>
</evidence>
<dbReference type="InterPro" id="IPR023801">
    <property type="entry name" value="His_deacetylse_dom"/>
</dbReference>
<feature type="domain" description="Histone deacetylase" evidence="10">
    <location>
        <begin position="272"/>
        <end position="575"/>
    </location>
</feature>
<keyword evidence="5" id="KW-0156">Chromatin regulator</keyword>
<evidence type="ECO:0000256" key="8">
    <source>
        <dbReference type="ARBA" id="ARBA00023242"/>
    </source>
</evidence>
<dbReference type="InterPro" id="IPR023696">
    <property type="entry name" value="Ureohydrolase_dom_sf"/>
</dbReference>
<evidence type="ECO:0000256" key="9">
    <source>
        <dbReference type="SAM" id="MobiDB-lite"/>
    </source>
</evidence>
<reference evidence="11" key="1">
    <citation type="journal article" date="2020" name="Stud. Mycol.">
        <title>101 Dothideomycetes genomes: a test case for predicting lifestyles and emergence of pathogens.</title>
        <authorList>
            <person name="Haridas S."/>
            <person name="Albert R."/>
            <person name="Binder M."/>
            <person name="Bloem J."/>
            <person name="Labutti K."/>
            <person name="Salamov A."/>
            <person name="Andreopoulos B."/>
            <person name="Baker S."/>
            <person name="Barry K."/>
            <person name="Bills G."/>
            <person name="Bluhm B."/>
            <person name="Cannon C."/>
            <person name="Castanera R."/>
            <person name="Culley D."/>
            <person name="Daum C."/>
            <person name="Ezra D."/>
            <person name="Gonzalez J."/>
            <person name="Henrissat B."/>
            <person name="Kuo A."/>
            <person name="Liang C."/>
            <person name="Lipzen A."/>
            <person name="Lutzoni F."/>
            <person name="Magnuson J."/>
            <person name="Mondo S."/>
            <person name="Nolan M."/>
            <person name="Ohm R."/>
            <person name="Pangilinan J."/>
            <person name="Park H.-J."/>
            <person name="Ramirez L."/>
            <person name="Alfaro M."/>
            <person name="Sun H."/>
            <person name="Tritt A."/>
            <person name="Yoshinaga Y."/>
            <person name="Zwiers L.-H."/>
            <person name="Turgeon B."/>
            <person name="Goodwin S."/>
            <person name="Spatafora J."/>
            <person name="Crous P."/>
            <person name="Grigoriev I."/>
        </authorList>
    </citation>
    <scope>NUCLEOTIDE SEQUENCE</scope>
    <source>
        <strain evidence="11">CBS 161.51</strain>
    </source>
</reference>
<dbReference type="OrthoDB" id="1918432at2759"/>
<feature type="compositionally biased region" description="Basic residues" evidence="9">
    <location>
        <begin position="110"/>
        <end position="124"/>
    </location>
</feature>
<dbReference type="Gene3D" id="3.40.800.20">
    <property type="entry name" value="Histone deacetylase domain"/>
    <property type="match status" value="1"/>
</dbReference>
<evidence type="ECO:0000313" key="11">
    <source>
        <dbReference type="EMBL" id="KAF1935546.1"/>
    </source>
</evidence>
<feature type="compositionally biased region" description="Basic and acidic residues" evidence="9">
    <location>
        <begin position="688"/>
        <end position="697"/>
    </location>
</feature>
<feature type="compositionally biased region" description="Polar residues" evidence="9">
    <location>
        <begin position="74"/>
        <end position="86"/>
    </location>
</feature>
<evidence type="ECO:0000313" key="12">
    <source>
        <dbReference type="Proteomes" id="UP000800038"/>
    </source>
</evidence>
<dbReference type="EC" id="3.5.1.98" evidence="3"/>
<evidence type="ECO:0000256" key="3">
    <source>
        <dbReference type="ARBA" id="ARBA00012111"/>
    </source>
</evidence>
<evidence type="ECO:0000256" key="2">
    <source>
        <dbReference type="ARBA" id="ARBA00006457"/>
    </source>
</evidence>
<evidence type="ECO:0000259" key="10">
    <source>
        <dbReference type="Pfam" id="PF00850"/>
    </source>
</evidence>
<feature type="region of interest" description="Disordered" evidence="9">
    <location>
        <begin position="667"/>
        <end position="697"/>
    </location>
</feature>
<name>A0A6A5SAU4_9PLEO</name>
<keyword evidence="12" id="KW-1185">Reference proteome</keyword>
<dbReference type="PANTHER" id="PTHR10625">
    <property type="entry name" value="HISTONE DEACETYLASE HDAC1-RELATED"/>
    <property type="match status" value="1"/>
</dbReference>
<dbReference type="EMBL" id="ML976257">
    <property type="protein sequence ID" value="KAF1935546.1"/>
    <property type="molecule type" value="Genomic_DNA"/>
</dbReference>
<protein>
    <recommendedName>
        <fullName evidence="3">histone deacetylase</fullName>
        <ecNumber evidence="3">3.5.1.98</ecNumber>
    </recommendedName>
</protein>
<dbReference type="SUPFAM" id="SSF52768">
    <property type="entry name" value="Arginase/deacetylase"/>
    <property type="match status" value="1"/>
</dbReference>
<dbReference type="GO" id="GO:0040029">
    <property type="term" value="P:epigenetic regulation of gene expression"/>
    <property type="evidence" value="ECO:0007669"/>
    <property type="project" value="TreeGrafter"/>
</dbReference>
<dbReference type="InterPro" id="IPR000286">
    <property type="entry name" value="HDACs"/>
</dbReference>
<dbReference type="PRINTS" id="PR01271">
    <property type="entry name" value="HISDACETLASE"/>
</dbReference>
<keyword evidence="7" id="KW-0804">Transcription</keyword>
<dbReference type="GO" id="GO:0141221">
    <property type="term" value="F:histone deacetylase activity, hydrolytic mechanism"/>
    <property type="evidence" value="ECO:0007669"/>
    <property type="project" value="UniProtKB-EC"/>
</dbReference>
<comment type="subcellular location">
    <subcellularLocation>
        <location evidence="1">Nucleus</location>
    </subcellularLocation>
</comment>
<gene>
    <name evidence="11" type="ORF">EJ02DRAFT_439165</name>
</gene>
<keyword evidence="8" id="KW-0539">Nucleus</keyword>
<feature type="region of interest" description="Disordered" evidence="9">
    <location>
        <begin position="27"/>
        <end position="142"/>
    </location>
</feature>
<dbReference type="InterPro" id="IPR037138">
    <property type="entry name" value="His_deacetylse_dom_sf"/>
</dbReference>
<dbReference type="AlphaFoldDB" id="A0A6A5SAU4"/>
<feature type="compositionally biased region" description="Basic and acidic residues" evidence="9">
    <location>
        <begin position="90"/>
        <end position="100"/>
    </location>
</feature>
<evidence type="ECO:0000256" key="1">
    <source>
        <dbReference type="ARBA" id="ARBA00004123"/>
    </source>
</evidence>
<keyword evidence="6" id="KW-0805">Transcription regulation</keyword>
<comment type="similarity">
    <text evidence="2">Belongs to the histone deacetylase family. HD type 1 subfamily.</text>
</comment>
<organism evidence="11 12">
    <name type="scientific">Clathrospora elynae</name>
    <dbReference type="NCBI Taxonomy" id="706981"/>
    <lineage>
        <taxon>Eukaryota</taxon>
        <taxon>Fungi</taxon>
        <taxon>Dikarya</taxon>
        <taxon>Ascomycota</taxon>
        <taxon>Pezizomycotina</taxon>
        <taxon>Dothideomycetes</taxon>
        <taxon>Pleosporomycetidae</taxon>
        <taxon>Pleosporales</taxon>
        <taxon>Diademaceae</taxon>
        <taxon>Clathrospora</taxon>
    </lineage>
</organism>
<evidence type="ECO:0000256" key="7">
    <source>
        <dbReference type="ARBA" id="ARBA00023163"/>
    </source>
</evidence>
<evidence type="ECO:0000256" key="4">
    <source>
        <dbReference type="ARBA" id="ARBA00022801"/>
    </source>
</evidence>